<accession>A0AAD9PD61</accession>
<evidence type="ECO:0000256" key="1">
    <source>
        <dbReference type="SAM" id="MobiDB-lite"/>
    </source>
</evidence>
<evidence type="ECO:0000313" key="6">
    <source>
        <dbReference type="Proteomes" id="UP001209878"/>
    </source>
</evidence>
<feature type="region of interest" description="Disordered" evidence="1">
    <location>
        <begin position="28"/>
        <end position="78"/>
    </location>
</feature>
<keyword evidence="2" id="KW-0812">Transmembrane</keyword>
<evidence type="ECO:0000259" key="4">
    <source>
        <dbReference type="PROSITE" id="PS50024"/>
    </source>
</evidence>
<comment type="caution">
    <text evidence="5">The sequence shown here is derived from an EMBL/GenBank/DDBJ whole genome shotgun (WGS) entry which is preliminary data.</text>
</comment>
<keyword evidence="6" id="KW-1185">Reference proteome</keyword>
<feature type="signal peptide" evidence="3">
    <location>
        <begin position="1"/>
        <end position="15"/>
    </location>
</feature>
<dbReference type="SUPFAM" id="SSF82671">
    <property type="entry name" value="SEA domain"/>
    <property type="match status" value="1"/>
</dbReference>
<reference evidence="5" key="1">
    <citation type="journal article" date="2023" name="Mol. Biol. Evol.">
        <title>Third-Generation Sequencing Reveals the Adaptive Role of the Epigenome in Three Deep-Sea Polychaetes.</title>
        <authorList>
            <person name="Perez M."/>
            <person name="Aroh O."/>
            <person name="Sun Y."/>
            <person name="Lan Y."/>
            <person name="Juniper S.K."/>
            <person name="Young C.R."/>
            <person name="Angers B."/>
            <person name="Qian P.Y."/>
        </authorList>
    </citation>
    <scope>NUCLEOTIDE SEQUENCE</scope>
    <source>
        <strain evidence="5">R07B-5</strain>
    </source>
</reference>
<dbReference type="InterPro" id="IPR000082">
    <property type="entry name" value="SEA_dom"/>
</dbReference>
<sequence>MICSTLVFFSVSTNSLYLFTILNQENAASKTSMEPDEKQAEVEHKNEREQEEKPDHGYANYPVKRDEPQEDAASKTSMEPDEVMLMGQQPDPQVMLMGQQPDPQVMLMGQQPDPQVMLMGQQPDPQVMLMGQQPDPQVMLMGQQPDPQVMLMGQQPDPQVMLMGQQPDPQVMLMRQQPDPQVMLMGQQPDPQVMLMGQQPDPQVMLMGQQPDPQVMLMGQQPDPQVMLMGQQPDPQVMLMGQQPDPQVMLMGQQPDPRVMLMGQQPDPRVMLMGQQPDPQVMLMGQQPDPQVMLMGQQPDPQKVDSHYVDLLNGEADMKEDAGNDSDRDKKEIEETKFVNEGAYDNNLMKKEEDDYAEIDLSTAPVKESSNNVRPANDYVDDFSQPSRPLKEKFTMSLPSKPVLYRSMSKQQSDGNTCSNRRILFVGGLVALVFIAVLLGVIIYLVARPSSPPESERTETFIATVTLDGVDYDPATYGNPSSKEYREMKKDFCDKTKQTLSAGQLDKYLKKCNVTRFSKGSLVVHFQLVVVVSGESTKESFQQQLQEELRKEDGLFHSYIKEPTTAKLTMVRRSEHTTTSPTEKPVHPTTTESIVTTTTVAITTHAACPSDCDHCENAEAGKCDSNGCSPGYRITDSQLCDACPTNCDHCGHAEVGQCDSDGCASGYDYNTRTKLCHRQCFLGFI</sequence>
<feature type="chain" id="PRO_5042210226" description="SEA domain-containing protein" evidence="3">
    <location>
        <begin position="16"/>
        <end position="685"/>
    </location>
</feature>
<dbReference type="Pfam" id="PF01390">
    <property type="entry name" value="SEA"/>
    <property type="match status" value="1"/>
</dbReference>
<proteinExistence type="predicted"/>
<protein>
    <recommendedName>
        <fullName evidence="4">SEA domain-containing protein</fullName>
    </recommendedName>
</protein>
<organism evidence="5 6">
    <name type="scientific">Ridgeia piscesae</name>
    <name type="common">Tubeworm</name>
    <dbReference type="NCBI Taxonomy" id="27915"/>
    <lineage>
        <taxon>Eukaryota</taxon>
        <taxon>Metazoa</taxon>
        <taxon>Spiralia</taxon>
        <taxon>Lophotrochozoa</taxon>
        <taxon>Annelida</taxon>
        <taxon>Polychaeta</taxon>
        <taxon>Sedentaria</taxon>
        <taxon>Canalipalpata</taxon>
        <taxon>Sabellida</taxon>
        <taxon>Siboglinidae</taxon>
        <taxon>Ridgeia</taxon>
    </lineage>
</organism>
<name>A0AAD9PD61_RIDPI</name>
<dbReference type="InterPro" id="IPR036364">
    <property type="entry name" value="SEA_dom_sf"/>
</dbReference>
<dbReference type="EMBL" id="JAODUO010000033">
    <property type="protein sequence ID" value="KAK2192351.1"/>
    <property type="molecule type" value="Genomic_DNA"/>
</dbReference>
<dbReference type="Gene3D" id="3.30.70.960">
    <property type="entry name" value="SEA domain"/>
    <property type="match status" value="1"/>
</dbReference>
<feature type="domain" description="SEA" evidence="4">
    <location>
        <begin position="457"/>
        <end position="582"/>
    </location>
</feature>
<evidence type="ECO:0000256" key="2">
    <source>
        <dbReference type="SAM" id="Phobius"/>
    </source>
</evidence>
<feature type="compositionally biased region" description="Basic and acidic residues" evidence="1">
    <location>
        <begin position="33"/>
        <end position="56"/>
    </location>
</feature>
<gene>
    <name evidence="5" type="ORF">NP493_33g07026</name>
</gene>
<dbReference type="PROSITE" id="PS50024">
    <property type="entry name" value="SEA"/>
    <property type="match status" value="1"/>
</dbReference>
<keyword evidence="2" id="KW-1133">Transmembrane helix</keyword>
<feature type="transmembrane region" description="Helical" evidence="2">
    <location>
        <begin position="423"/>
        <end position="447"/>
    </location>
</feature>
<keyword evidence="3" id="KW-0732">Signal</keyword>
<feature type="region of interest" description="Disordered" evidence="1">
    <location>
        <begin position="570"/>
        <end position="592"/>
    </location>
</feature>
<evidence type="ECO:0000313" key="5">
    <source>
        <dbReference type="EMBL" id="KAK2192351.1"/>
    </source>
</evidence>
<dbReference type="AlphaFoldDB" id="A0AAD9PD61"/>
<evidence type="ECO:0000256" key="3">
    <source>
        <dbReference type="SAM" id="SignalP"/>
    </source>
</evidence>
<keyword evidence="2" id="KW-0472">Membrane</keyword>
<dbReference type="Proteomes" id="UP001209878">
    <property type="component" value="Unassembled WGS sequence"/>
</dbReference>